<dbReference type="AlphaFoldDB" id="A0A427YVJ9"/>
<evidence type="ECO:0000256" key="2">
    <source>
        <dbReference type="ARBA" id="ARBA00022448"/>
    </source>
</evidence>
<sequence>MSTIQQFETGHDQDHDHGQPLSPSVQEKHLETISFGDAHEVGIELYRKAGEVDWTPQENRRILRKIDLWILPAFSITQGLAFLDKTALNYGNLFGMKAGLGVTTAQFVSGPEVALKRRAEVAAVLTQLFQSWFASVFYFGYLVATWPVSILLQKYPTGRVMGIIVFIWGIVCATTAACHNFGGGLANRIILGCLEAAVTPGLGLMTPLWWTLREQPVRHLTWYCFNGVAGIIGDLVSYGLGHATHSAVPTWELIFIVFGSFTSLWGIYLFFFLPDSPASARFLNEEQKIIAVKRIASNRTGTKNTSFKVEQVKEAFMDPKLYILFLASIAAQIPNGVVSNFSSIIISGFGFTQLQTTLLDIPNSLVQITSLVLSGYFAGRFKNSRAIMMASPRVFAGPLADVDAASLTNPVHRQRHMYHRCGMLDLRAKDLPMGPPRRVLVHVVPNVAGYTKRQTINVATFVGYCIGNIAGPHVLLGSEAATGYPTATKAMMAGYVVKTALHLLLGGYMLYWNRRWDREARDRNELISEEERKRKAEEIGMSDATEWNNPYFRYAL</sequence>
<reference evidence="8 9" key="1">
    <citation type="submission" date="2018-11" db="EMBL/GenBank/DDBJ databases">
        <title>Genome sequence of Saitozyma podzolica DSM 27192.</title>
        <authorList>
            <person name="Aliyu H."/>
            <person name="Gorte O."/>
            <person name="Ochsenreither K."/>
        </authorList>
    </citation>
    <scope>NUCLEOTIDE SEQUENCE [LARGE SCALE GENOMIC DNA]</scope>
    <source>
        <strain evidence="8 9">DSM 27192</strain>
    </source>
</reference>
<dbReference type="PANTHER" id="PTHR43791">
    <property type="entry name" value="PERMEASE-RELATED"/>
    <property type="match status" value="1"/>
</dbReference>
<feature type="transmembrane region" description="Helical" evidence="7">
    <location>
        <begin position="253"/>
        <end position="273"/>
    </location>
</feature>
<comment type="caution">
    <text evidence="8">The sequence shown here is derived from an EMBL/GenBank/DDBJ whole genome shotgun (WGS) entry which is preliminary data.</text>
</comment>
<dbReference type="GO" id="GO:0016020">
    <property type="term" value="C:membrane"/>
    <property type="evidence" value="ECO:0007669"/>
    <property type="project" value="UniProtKB-SubCell"/>
</dbReference>
<dbReference type="Proteomes" id="UP000279259">
    <property type="component" value="Unassembled WGS sequence"/>
</dbReference>
<keyword evidence="9" id="KW-1185">Reference proteome</keyword>
<dbReference type="Pfam" id="PF07690">
    <property type="entry name" value="MFS_1"/>
    <property type="match status" value="1"/>
</dbReference>
<evidence type="ECO:0000256" key="3">
    <source>
        <dbReference type="ARBA" id="ARBA00022692"/>
    </source>
</evidence>
<dbReference type="EMBL" id="RSCD01000001">
    <property type="protein sequence ID" value="RSH95150.1"/>
    <property type="molecule type" value="Genomic_DNA"/>
</dbReference>
<dbReference type="OrthoDB" id="6730379at2759"/>
<keyword evidence="2" id="KW-0813">Transport</keyword>
<evidence type="ECO:0000313" key="9">
    <source>
        <dbReference type="Proteomes" id="UP000279259"/>
    </source>
</evidence>
<organism evidence="8 9">
    <name type="scientific">Saitozyma podzolica</name>
    <dbReference type="NCBI Taxonomy" id="1890683"/>
    <lineage>
        <taxon>Eukaryota</taxon>
        <taxon>Fungi</taxon>
        <taxon>Dikarya</taxon>
        <taxon>Basidiomycota</taxon>
        <taxon>Agaricomycotina</taxon>
        <taxon>Tremellomycetes</taxon>
        <taxon>Tremellales</taxon>
        <taxon>Trimorphomycetaceae</taxon>
        <taxon>Saitozyma</taxon>
    </lineage>
</organism>
<feature type="transmembrane region" description="Helical" evidence="7">
    <location>
        <begin position="189"/>
        <end position="210"/>
    </location>
</feature>
<name>A0A427YVJ9_9TREE</name>
<dbReference type="SUPFAM" id="SSF103473">
    <property type="entry name" value="MFS general substrate transporter"/>
    <property type="match status" value="1"/>
</dbReference>
<dbReference type="InterPro" id="IPR036259">
    <property type="entry name" value="MFS_trans_sf"/>
</dbReference>
<feature type="transmembrane region" description="Helical" evidence="7">
    <location>
        <begin position="321"/>
        <end position="349"/>
    </location>
</feature>
<feature type="transmembrane region" description="Helical" evidence="7">
    <location>
        <begin position="495"/>
        <end position="513"/>
    </location>
</feature>
<feature type="transmembrane region" description="Helical" evidence="7">
    <location>
        <begin position="132"/>
        <end position="152"/>
    </location>
</feature>
<evidence type="ECO:0000256" key="1">
    <source>
        <dbReference type="ARBA" id="ARBA00004141"/>
    </source>
</evidence>
<feature type="transmembrane region" description="Helical" evidence="7">
    <location>
        <begin position="361"/>
        <end position="379"/>
    </location>
</feature>
<evidence type="ECO:0008006" key="10">
    <source>
        <dbReference type="Google" id="ProtNLM"/>
    </source>
</evidence>
<keyword evidence="4 7" id="KW-1133">Transmembrane helix</keyword>
<evidence type="ECO:0000256" key="7">
    <source>
        <dbReference type="SAM" id="Phobius"/>
    </source>
</evidence>
<feature type="transmembrane region" description="Helical" evidence="7">
    <location>
        <begin position="159"/>
        <end position="177"/>
    </location>
</feature>
<dbReference type="Gene3D" id="1.20.1250.20">
    <property type="entry name" value="MFS general substrate transporter like domains"/>
    <property type="match status" value="1"/>
</dbReference>
<keyword evidence="3 7" id="KW-0812">Transmembrane</keyword>
<evidence type="ECO:0000256" key="6">
    <source>
        <dbReference type="SAM" id="MobiDB-lite"/>
    </source>
</evidence>
<accession>A0A427YVJ9</accession>
<feature type="region of interest" description="Disordered" evidence="6">
    <location>
        <begin position="1"/>
        <end position="23"/>
    </location>
</feature>
<evidence type="ECO:0000313" key="8">
    <source>
        <dbReference type="EMBL" id="RSH95150.1"/>
    </source>
</evidence>
<keyword evidence="5 7" id="KW-0472">Membrane</keyword>
<proteinExistence type="predicted"/>
<feature type="compositionally biased region" description="Basic and acidic residues" evidence="6">
    <location>
        <begin position="9"/>
        <end position="18"/>
    </location>
</feature>
<evidence type="ECO:0000256" key="4">
    <source>
        <dbReference type="ARBA" id="ARBA00022989"/>
    </source>
</evidence>
<evidence type="ECO:0000256" key="5">
    <source>
        <dbReference type="ARBA" id="ARBA00023136"/>
    </source>
</evidence>
<dbReference type="InterPro" id="IPR011701">
    <property type="entry name" value="MFS"/>
</dbReference>
<dbReference type="GO" id="GO:0022857">
    <property type="term" value="F:transmembrane transporter activity"/>
    <property type="evidence" value="ECO:0007669"/>
    <property type="project" value="InterPro"/>
</dbReference>
<gene>
    <name evidence="8" type="ORF">EHS25_000236</name>
</gene>
<comment type="subcellular location">
    <subcellularLocation>
        <location evidence="1">Membrane</location>
        <topology evidence="1">Multi-pass membrane protein</topology>
    </subcellularLocation>
</comment>
<feature type="transmembrane region" description="Helical" evidence="7">
    <location>
        <begin position="456"/>
        <end position="475"/>
    </location>
</feature>
<protein>
    <recommendedName>
        <fullName evidence="10">Major facilitator superfamily (MFS) profile domain-containing protein</fullName>
    </recommendedName>
</protein>
<dbReference type="PANTHER" id="PTHR43791:SF70">
    <property type="entry name" value="MAJOR FACILITATOR SUPERFAMILY (MFS) PROFILE DOMAIN-CONTAINING PROTEIN"/>
    <property type="match status" value="1"/>
</dbReference>